<dbReference type="EMBL" id="BAABLM010000010">
    <property type="protein sequence ID" value="GAA4685167.1"/>
    <property type="molecule type" value="Genomic_DNA"/>
</dbReference>
<evidence type="ECO:0000256" key="2">
    <source>
        <dbReference type="ARBA" id="ARBA00023125"/>
    </source>
</evidence>
<dbReference type="InterPro" id="IPR002577">
    <property type="entry name" value="HTH_HxlR"/>
</dbReference>
<sequence>MSPRSSLDPSCGIARSLDVVGERWALLIVRDALVGSTRFSEFRSSLGVSPDILTARLATLVEHGVFERRSYQAPGEREREEYLLTPAGHDLLPVVATLGAWGFEHRPLEHPRRYAYVDETSGEHLRVAFVDSSGRVVETPDVAMVRVATPA</sequence>
<dbReference type="PANTHER" id="PTHR33204:SF18">
    <property type="entry name" value="TRANSCRIPTIONAL REGULATORY PROTEIN"/>
    <property type="match status" value="1"/>
</dbReference>
<dbReference type="PANTHER" id="PTHR33204">
    <property type="entry name" value="TRANSCRIPTIONAL REGULATOR, MARR FAMILY"/>
    <property type="match status" value="1"/>
</dbReference>
<comment type="caution">
    <text evidence="5">The sequence shown here is derived from an EMBL/GenBank/DDBJ whole genome shotgun (WGS) entry which is preliminary data.</text>
</comment>
<reference evidence="6" key="1">
    <citation type="journal article" date="2019" name="Int. J. Syst. Evol. Microbiol.">
        <title>The Global Catalogue of Microorganisms (GCM) 10K type strain sequencing project: providing services to taxonomists for standard genome sequencing and annotation.</title>
        <authorList>
            <consortium name="The Broad Institute Genomics Platform"/>
            <consortium name="The Broad Institute Genome Sequencing Center for Infectious Disease"/>
            <person name="Wu L."/>
            <person name="Ma J."/>
        </authorList>
    </citation>
    <scope>NUCLEOTIDE SEQUENCE [LARGE SCALE GENOMIC DNA]</scope>
    <source>
        <strain evidence="6">JCM 18956</strain>
    </source>
</reference>
<dbReference type="InterPro" id="IPR036388">
    <property type="entry name" value="WH-like_DNA-bd_sf"/>
</dbReference>
<name>A0ABP8W9T0_9MICO</name>
<protein>
    <submittedName>
        <fullName evidence="5">Helix-turn-helix domain-containing protein</fullName>
    </submittedName>
</protein>
<keyword evidence="1" id="KW-0805">Transcription regulation</keyword>
<evidence type="ECO:0000313" key="5">
    <source>
        <dbReference type="EMBL" id="GAA4685167.1"/>
    </source>
</evidence>
<organism evidence="5 6">
    <name type="scientific">Frondihabitans cladoniiphilus</name>
    <dbReference type="NCBI Taxonomy" id="715785"/>
    <lineage>
        <taxon>Bacteria</taxon>
        <taxon>Bacillati</taxon>
        <taxon>Actinomycetota</taxon>
        <taxon>Actinomycetes</taxon>
        <taxon>Micrococcales</taxon>
        <taxon>Microbacteriaceae</taxon>
        <taxon>Frondihabitans</taxon>
    </lineage>
</organism>
<dbReference type="Gene3D" id="1.10.10.10">
    <property type="entry name" value="Winged helix-like DNA-binding domain superfamily/Winged helix DNA-binding domain"/>
    <property type="match status" value="1"/>
</dbReference>
<accession>A0ABP8W9T0</accession>
<evidence type="ECO:0000256" key="3">
    <source>
        <dbReference type="ARBA" id="ARBA00023163"/>
    </source>
</evidence>
<evidence type="ECO:0000256" key="1">
    <source>
        <dbReference type="ARBA" id="ARBA00023015"/>
    </source>
</evidence>
<dbReference type="InterPro" id="IPR036390">
    <property type="entry name" value="WH_DNA-bd_sf"/>
</dbReference>
<dbReference type="SUPFAM" id="SSF46785">
    <property type="entry name" value="Winged helix' DNA-binding domain"/>
    <property type="match status" value="1"/>
</dbReference>
<dbReference type="RefSeq" id="WP_345377161.1">
    <property type="nucleotide sequence ID" value="NZ_BAABLM010000010.1"/>
</dbReference>
<dbReference type="Proteomes" id="UP001501295">
    <property type="component" value="Unassembled WGS sequence"/>
</dbReference>
<evidence type="ECO:0000313" key="6">
    <source>
        <dbReference type="Proteomes" id="UP001501295"/>
    </source>
</evidence>
<gene>
    <name evidence="5" type="ORF">GCM10025780_34400</name>
</gene>
<keyword evidence="2" id="KW-0238">DNA-binding</keyword>
<dbReference type="Pfam" id="PF01638">
    <property type="entry name" value="HxlR"/>
    <property type="match status" value="1"/>
</dbReference>
<feature type="domain" description="HTH hxlR-type" evidence="4">
    <location>
        <begin position="19"/>
        <end position="106"/>
    </location>
</feature>
<keyword evidence="6" id="KW-1185">Reference proteome</keyword>
<keyword evidence="3" id="KW-0804">Transcription</keyword>
<evidence type="ECO:0000259" key="4">
    <source>
        <dbReference type="Pfam" id="PF01638"/>
    </source>
</evidence>
<proteinExistence type="predicted"/>